<dbReference type="AlphaFoldDB" id="A0AAD5QX21"/>
<sequence length="93" mass="10883">MLTLLLMAAFFIGVESLRSCTGWIYLPKFDKCVKTYCTPTTWYDAREHCHNHNARLVIPCNREYAQVIARVLVKTTVSKKLDTINHNDHDERR</sequence>
<keyword evidence="3" id="KW-1185">Reference proteome</keyword>
<gene>
    <name evidence="2" type="ORF">KIN20_022868</name>
</gene>
<name>A0AAD5QX21_PARTN</name>
<protein>
    <recommendedName>
        <fullName evidence="4">C-type lectin domain-containing protein</fullName>
    </recommendedName>
</protein>
<dbReference type="Proteomes" id="UP001196413">
    <property type="component" value="Unassembled WGS sequence"/>
</dbReference>
<evidence type="ECO:0000313" key="3">
    <source>
        <dbReference type="Proteomes" id="UP001196413"/>
    </source>
</evidence>
<dbReference type="Gene3D" id="3.10.100.10">
    <property type="entry name" value="Mannose-Binding Protein A, subunit A"/>
    <property type="match status" value="1"/>
</dbReference>
<feature type="signal peptide" evidence="1">
    <location>
        <begin position="1"/>
        <end position="16"/>
    </location>
</feature>
<reference evidence="2" key="1">
    <citation type="submission" date="2021-06" db="EMBL/GenBank/DDBJ databases">
        <title>Parelaphostrongylus tenuis whole genome reference sequence.</title>
        <authorList>
            <person name="Garwood T.J."/>
            <person name="Larsen P.A."/>
            <person name="Fountain-Jones N.M."/>
            <person name="Garbe J.R."/>
            <person name="Macchietto M.G."/>
            <person name="Kania S.A."/>
            <person name="Gerhold R.W."/>
            <person name="Richards J.E."/>
            <person name="Wolf T.M."/>
        </authorList>
    </citation>
    <scope>NUCLEOTIDE SEQUENCE</scope>
    <source>
        <strain evidence="2">MNPRO001-30</strain>
        <tissue evidence="2">Meninges</tissue>
    </source>
</reference>
<comment type="caution">
    <text evidence="2">The sequence shown here is derived from an EMBL/GenBank/DDBJ whole genome shotgun (WGS) entry which is preliminary data.</text>
</comment>
<proteinExistence type="predicted"/>
<keyword evidence="1" id="KW-0732">Signal</keyword>
<dbReference type="EMBL" id="JAHQIW010004619">
    <property type="protein sequence ID" value="KAJ1363101.1"/>
    <property type="molecule type" value="Genomic_DNA"/>
</dbReference>
<accession>A0AAD5QX21</accession>
<evidence type="ECO:0008006" key="4">
    <source>
        <dbReference type="Google" id="ProtNLM"/>
    </source>
</evidence>
<dbReference type="InterPro" id="IPR016187">
    <property type="entry name" value="CTDL_fold"/>
</dbReference>
<evidence type="ECO:0000256" key="1">
    <source>
        <dbReference type="SAM" id="SignalP"/>
    </source>
</evidence>
<dbReference type="CDD" id="cd00037">
    <property type="entry name" value="CLECT"/>
    <property type="match status" value="1"/>
</dbReference>
<dbReference type="InterPro" id="IPR016186">
    <property type="entry name" value="C-type_lectin-like/link_sf"/>
</dbReference>
<dbReference type="SUPFAM" id="SSF56436">
    <property type="entry name" value="C-type lectin-like"/>
    <property type="match status" value="1"/>
</dbReference>
<evidence type="ECO:0000313" key="2">
    <source>
        <dbReference type="EMBL" id="KAJ1363101.1"/>
    </source>
</evidence>
<feature type="chain" id="PRO_5041907203" description="C-type lectin domain-containing protein" evidence="1">
    <location>
        <begin position="17"/>
        <end position="93"/>
    </location>
</feature>
<organism evidence="2 3">
    <name type="scientific">Parelaphostrongylus tenuis</name>
    <name type="common">Meningeal worm</name>
    <dbReference type="NCBI Taxonomy" id="148309"/>
    <lineage>
        <taxon>Eukaryota</taxon>
        <taxon>Metazoa</taxon>
        <taxon>Ecdysozoa</taxon>
        <taxon>Nematoda</taxon>
        <taxon>Chromadorea</taxon>
        <taxon>Rhabditida</taxon>
        <taxon>Rhabditina</taxon>
        <taxon>Rhabditomorpha</taxon>
        <taxon>Strongyloidea</taxon>
        <taxon>Metastrongylidae</taxon>
        <taxon>Parelaphostrongylus</taxon>
    </lineage>
</organism>